<gene>
    <name evidence="1" type="ORF">A6302_04246</name>
</gene>
<dbReference type="EMBL" id="MCRJ01000176">
    <property type="protein sequence ID" value="ODN68466.1"/>
    <property type="molecule type" value="Genomic_DNA"/>
</dbReference>
<dbReference type="InterPro" id="IPR036397">
    <property type="entry name" value="RNaseH_sf"/>
</dbReference>
<organism evidence="1 2">
    <name type="scientific">Methylobrevis pamukkalensis</name>
    <dbReference type="NCBI Taxonomy" id="1439726"/>
    <lineage>
        <taxon>Bacteria</taxon>
        <taxon>Pseudomonadati</taxon>
        <taxon>Pseudomonadota</taxon>
        <taxon>Alphaproteobacteria</taxon>
        <taxon>Hyphomicrobiales</taxon>
        <taxon>Pleomorphomonadaceae</taxon>
        <taxon>Methylobrevis</taxon>
    </lineage>
</organism>
<name>A0A1E3GY28_9HYPH</name>
<evidence type="ECO:0000313" key="1">
    <source>
        <dbReference type="EMBL" id="ODN68466.1"/>
    </source>
</evidence>
<accession>A0A1E3GY28</accession>
<dbReference type="Proteomes" id="UP000094622">
    <property type="component" value="Unassembled WGS sequence"/>
</dbReference>
<dbReference type="RefSeq" id="WP_141703964.1">
    <property type="nucleotide sequence ID" value="NZ_MCRJ01000176.1"/>
</dbReference>
<proteinExistence type="predicted"/>
<keyword evidence="2" id="KW-1185">Reference proteome</keyword>
<dbReference type="AlphaFoldDB" id="A0A1E3GY28"/>
<comment type="caution">
    <text evidence="1">The sequence shown here is derived from an EMBL/GenBank/DDBJ whole genome shotgun (WGS) entry which is preliminary data.</text>
</comment>
<evidence type="ECO:0008006" key="3">
    <source>
        <dbReference type="Google" id="ProtNLM"/>
    </source>
</evidence>
<reference evidence="1 2" key="1">
    <citation type="submission" date="2016-07" db="EMBL/GenBank/DDBJ databases">
        <title>Draft Genome Sequence of Methylobrevis pamukkalensis PK2.</title>
        <authorList>
            <person name="Vasilenko O.V."/>
            <person name="Doronina N.V."/>
            <person name="Shmareva M.N."/>
            <person name="Tarlachkov S.V."/>
            <person name="Mustakhimov I."/>
            <person name="Trotsenko Y.A."/>
        </authorList>
    </citation>
    <scope>NUCLEOTIDE SEQUENCE [LARGE SCALE GENOMIC DNA]</scope>
    <source>
        <strain evidence="1 2">PK2</strain>
    </source>
</reference>
<dbReference type="OrthoDB" id="2990050at2"/>
<sequence length="193" mass="20632">MAQPTLIPNCDGARFESLPLDTTRHRVEQTYAAPQGPRFCTTLALDLGTSTGWAIRGHDGLITSGTVSLRPGRFDGGGMRYLRFTNWLTEVDRLSGPVAAIWFEEVRRHAGTDASHIYGGLMATLTAWAELRGVPYEGVPVGTIKRHAAGKGNADKAAMVAAVRARGFSPADDNEADAIAILLWAIETKGGVA</sequence>
<dbReference type="Gene3D" id="3.30.420.10">
    <property type="entry name" value="Ribonuclease H-like superfamily/Ribonuclease H"/>
    <property type="match status" value="1"/>
</dbReference>
<dbReference type="GO" id="GO:0003676">
    <property type="term" value="F:nucleic acid binding"/>
    <property type="evidence" value="ECO:0007669"/>
    <property type="project" value="InterPro"/>
</dbReference>
<dbReference type="PATRIC" id="fig|1439726.3.peg.4502"/>
<dbReference type="InterPro" id="IPR012337">
    <property type="entry name" value="RNaseH-like_sf"/>
</dbReference>
<evidence type="ECO:0000313" key="2">
    <source>
        <dbReference type="Proteomes" id="UP000094622"/>
    </source>
</evidence>
<protein>
    <recommendedName>
        <fullName evidence="3">Holliday junction resolvasome RuvABC endonuclease subunit</fullName>
    </recommendedName>
</protein>
<dbReference type="SUPFAM" id="SSF53098">
    <property type="entry name" value="Ribonuclease H-like"/>
    <property type="match status" value="1"/>
</dbReference>